<protein>
    <submittedName>
        <fullName evidence="1">Uncharacterized protein</fullName>
    </submittedName>
</protein>
<dbReference type="Gene3D" id="2.40.10.270">
    <property type="entry name" value="Bacteriophage SPP1 head-tail adaptor protein"/>
    <property type="match status" value="1"/>
</dbReference>
<gene>
    <name evidence="1" type="ORF">N5J77_02045</name>
</gene>
<dbReference type="AlphaFoldDB" id="A0AA42WQF3"/>
<evidence type="ECO:0000313" key="1">
    <source>
        <dbReference type="EMBL" id="MDH2129890.1"/>
    </source>
</evidence>
<evidence type="ECO:0000313" key="2">
    <source>
        <dbReference type="Proteomes" id="UP001162318"/>
    </source>
</evidence>
<organism evidence="1 2">
    <name type="scientific">Sphingobium yanoikuyae</name>
    <name type="common">Sphingomonas yanoikuyae</name>
    <dbReference type="NCBI Taxonomy" id="13690"/>
    <lineage>
        <taxon>Bacteria</taxon>
        <taxon>Pseudomonadati</taxon>
        <taxon>Pseudomonadota</taxon>
        <taxon>Alphaproteobacteria</taxon>
        <taxon>Sphingomonadales</taxon>
        <taxon>Sphingomonadaceae</taxon>
        <taxon>Sphingobium</taxon>
    </lineage>
</organism>
<reference evidence="1" key="1">
    <citation type="submission" date="2022-09" db="EMBL/GenBank/DDBJ databases">
        <title>Intensive care unit water sources are persistently colonized with multi-drug resistant bacteria and are the site of extensive horizontal gene transfer of antibiotic resistance genes.</title>
        <authorList>
            <person name="Diorio-Toth L."/>
        </authorList>
    </citation>
    <scope>NUCLEOTIDE SEQUENCE</scope>
    <source>
        <strain evidence="1">GD03659</strain>
    </source>
</reference>
<dbReference type="InterPro" id="IPR038666">
    <property type="entry name" value="SSP1_head-tail_sf"/>
</dbReference>
<proteinExistence type="predicted"/>
<name>A0AA42WQF3_SPHYA</name>
<dbReference type="EMBL" id="JAOCKX010000002">
    <property type="protein sequence ID" value="MDH2129890.1"/>
    <property type="molecule type" value="Genomic_DNA"/>
</dbReference>
<dbReference type="RefSeq" id="WP_279727141.1">
    <property type="nucleotide sequence ID" value="NZ_JAOCKX010000002.1"/>
</dbReference>
<comment type="caution">
    <text evidence="1">The sequence shown here is derived from an EMBL/GenBank/DDBJ whole genome shotgun (WGS) entry which is preliminary data.</text>
</comment>
<accession>A0AA42WQF3</accession>
<dbReference type="Proteomes" id="UP001162318">
    <property type="component" value="Unassembled WGS sequence"/>
</dbReference>
<sequence length="211" mass="23167">MSVESMDDLAGFFDIGEFASLAVYAPPVGEALSIPVVRSTKAGFESAEIVAFHTRVSDIPFPQIGGKLSVDGLDWVILDRISKDSGLVWQLRAARLDRYDGIVLIERPEAVDDGYTSDGPPTWLEHSWTWAVVSFGRGDERREAAREGTVLPATFKMPRNAETSEITGAFRLRYPVNLLSPASAPVWDIVSVAPFGLNEAMEIVARKREEA</sequence>